<accession>A0AA43QNT1</accession>
<evidence type="ECO:0000313" key="10">
    <source>
        <dbReference type="Proteomes" id="UP001161017"/>
    </source>
</evidence>
<evidence type="ECO:0000256" key="6">
    <source>
        <dbReference type="ARBA" id="ARBA00023239"/>
    </source>
</evidence>
<evidence type="ECO:0000256" key="4">
    <source>
        <dbReference type="ARBA" id="ARBA00023140"/>
    </source>
</evidence>
<feature type="region of interest" description="Disordered" evidence="8">
    <location>
        <begin position="98"/>
        <end position="124"/>
    </location>
</feature>
<dbReference type="CDD" id="cd06558">
    <property type="entry name" value="crotonase-like"/>
    <property type="match status" value="1"/>
</dbReference>
<dbReference type="FunFam" id="3.90.226.10:FF:000074">
    <property type="entry name" value="Enoyl-CoA hydratase (AFU_orthologue AFUA_2G10650)"/>
    <property type="match status" value="1"/>
</dbReference>
<evidence type="ECO:0008006" key="11">
    <source>
        <dbReference type="Google" id="ProtNLM"/>
    </source>
</evidence>
<proteinExistence type="inferred from homology"/>
<dbReference type="SUPFAM" id="SSF52096">
    <property type="entry name" value="ClpP/crotonase"/>
    <property type="match status" value="1"/>
</dbReference>
<dbReference type="PANTHER" id="PTHR11941">
    <property type="entry name" value="ENOYL-COA HYDRATASE-RELATED"/>
    <property type="match status" value="1"/>
</dbReference>
<keyword evidence="6" id="KW-0456">Lyase</keyword>
<comment type="pathway">
    <text evidence="2">Siderophore biosynthesis.</text>
</comment>
<dbReference type="InterPro" id="IPR029045">
    <property type="entry name" value="ClpP/crotonase-like_dom_sf"/>
</dbReference>
<dbReference type="Gene3D" id="3.90.226.10">
    <property type="entry name" value="2-enoyl-CoA Hydratase, Chain A, domain 1"/>
    <property type="match status" value="1"/>
</dbReference>
<evidence type="ECO:0000256" key="3">
    <source>
        <dbReference type="ARBA" id="ARBA00005254"/>
    </source>
</evidence>
<keyword evidence="10" id="KW-1185">Reference proteome</keyword>
<dbReference type="PROSITE" id="PS00166">
    <property type="entry name" value="ENOYL_COA_HYDRATASE"/>
    <property type="match status" value="1"/>
</dbReference>
<organism evidence="9 10">
    <name type="scientific">Ramalina farinacea</name>
    <dbReference type="NCBI Taxonomy" id="258253"/>
    <lineage>
        <taxon>Eukaryota</taxon>
        <taxon>Fungi</taxon>
        <taxon>Dikarya</taxon>
        <taxon>Ascomycota</taxon>
        <taxon>Pezizomycotina</taxon>
        <taxon>Lecanoromycetes</taxon>
        <taxon>OSLEUM clade</taxon>
        <taxon>Lecanoromycetidae</taxon>
        <taxon>Lecanorales</taxon>
        <taxon>Lecanorineae</taxon>
        <taxon>Ramalinaceae</taxon>
        <taxon>Ramalina</taxon>
    </lineage>
</organism>
<dbReference type="EMBL" id="JAPUFD010000008">
    <property type="protein sequence ID" value="MDI1488749.1"/>
    <property type="molecule type" value="Genomic_DNA"/>
</dbReference>
<evidence type="ECO:0000256" key="8">
    <source>
        <dbReference type="SAM" id="MobiDB-lite"/>
    </source>
</evidence>
<comment type="subcellular location">
    <subcellularLocation>
        <location evidence="1">Peroxisome</location>
    </subcellularLocation>
</comment>
<feature type="compositionally biased region" description="Low complexity" evidence="8">
    <location>
        <begin position="101"/>
        <end position="111"/>
    </location>
</feature>
<keyword evidence="4" id="KW-0576">Peroxisome</keyword>
<dbReference type="AlphaFoldDB" id="A0AA43QNT1"/>
<dbReference type="GO" id="GO:0005777">
    <property type="term" value="C:peroxisome"/>
    <property type="evidence" value="ECO:0007669"/>
    <property type="project" value="UniProtKB-SubCell"/>
</dbReference>
<protein>
    <recommendedName>
        <fullName evidence="11">Enoyl-CoA hydratase</fullName>
    </recommendedName>
</protein>
<gene>
    <name evidence="9" type="ORF">OHK93_008025</name>
</gene>
<evidence type="ECO:0000256" key="7">
    <source>
        <dbReference type="RuleBase" id="RU003707"/>
    </source>
</evidence>
<dbReference type="GO" id="GO:0016829">
    <property type="term" value="F:lyase activity"/>
    <property type="evidence" value="ECO:0007669"/>
    <property type="project" value="UniProtKB-KW"/>
</dbReference>
<dbReference type="Proteomes" id="UP001161017">
    <property type="component" value="Unassembled WGS sequence"/>
</dbReference>
<evidence type="ECO:0000256" key="5">
    <source>
        <dbReference type="ARBA" id="ARBA00023235"/>
    </source>
</evidence>
<dbReference type="InterPro" id="IPR001753">
    <property type="entry name" value="Enoyl-CoA_hydra/iso"/>
</dbReference>
<comment type="similarity">
    <text evidence="3 7">Belongs to the enoyl-CoA hydratase/isomerase family.</text>
</comment>
<evidence type="ECO:0000256" key="1">
    <source>
        <dbReference type="ARBA" id="ARBA00004275"/>
    </source>
</evidence>
<dbReference type="PANTHER" id="PTHR11941:SF158">
    <property type="entry name" value="ENOYL-COA HYDRATASE (AFU_ORTHOLOGUE AFUA_2G10650)"/>
    <property type="match status" value="1"/>
</dbReference>
<name>A0AA43QNT1_9LECA</name>
<dbReference type="Pfam" id="PF00378">
    <property type="entry name" value="ECH_1"/>
    <property type="match status" value="2"/>
</dbReference>
<sequence length="277" mass="29186">MAPIPPYSPQLQTQPPSTSFTTITFPAPHTLLVTLNRPKQLNCINSAGHRELDEIWTWFDNEPELRVGIVTGAGRAFCAGADLKVLCTDLPDFEHPNTEWNSSNASARARPSMPPSGFGGLSRRRGKKPVIAAVNGIAHGGGCEIIVNTDIVLASPAAKFALPEVKRGVAAIAGALPRLIRTLGRQRAMEMALTGREVGAEEARAWGLVNQVAGKDGEGVVELAVKWAGVIAGNSPDSVIVSKAGVELGWEGMGVEEASGQVVREGGCGRGWKGGRI</sequence>
<keyword evidence="5" id="KW-0413">Isomerase</keyword>
<evidence type="ECO:0000256" key="2">
    <source>
        <dbReference type="ARBA" id="ARBA00004924"/>
    </source>
</evidence>
<reference evidence="9" key="1">
    <citation type="journal article" date="2023" name="Genome Biol. Evol.">
        <title>First Whole Genome Sequence and Flow Cytometry Genome Size Data for the Lichen-Forming Fungus Ramalina farinacea (Ascomycota).</title>
        <authorList>
            <person name="Llewellyn T."/>
            <person name="Mian S."/>
            <person name="Hill R."/>
            <person name="Leitch I.J."/>
            <person name="Gaya E."/>
        </authorList>
    </citation>
    <scope>NUCLEOTIDE SEQUENCE</scope>
    <source>
        <strain evidence="9">LIQ254RAFAR</strain>
    </source>
</reference>
<dbReference type="GO" id="GO:0016853">
    <property type="term" value="F:isomerase activity"/>
    <property type="evidence" value="ECO:0007669"/>
    <property type="project" value="UniProtKB-KW"/>
</dbReference>
<dbReference type="GO" id="GO:0006635">
    <property type="term" value="P:fatty acid beta-oxidation"/>
    <property type="evidence" value="ECO:0007669"/>
    <property type="project" value="TreeGrafter"/>
</dbReference>
<evidence type="ECO:0000313" key="9">
    <source>
        <dbReference type="EMBL" id="MDI1488749.1"/>
    </source>
</evidence>
<dbReference type="InterPro" id="IPR018376">
    <property type="entry name" value="Enoyl-CoA_hyd/isom_CS"/>
</dbReference>
<dbReference type="GO" id="GO:0005739">
    <property type="term" value="C:mitochondrion"/>
    <property type="evidence" value="ECO:0007669"/>
    <property type="project" value="TreeGrafter"/>
</dbReference>
<comment type="caution">
    <text evidence="9">The sequence shown here is derived from an EMBL/GenBank/DDBJ whole genome shotgun (WGS) entry which is preliminary data.</text>
</comment>